<name>A0A5N6EJI0_9EURO</name>
<dbReference type="InterPro" id="IPR013869">
    <property type="entry name" value="DUF1757"/>
</dbReference>
<sequence length="197" mass="21575">MLSTFWPHTEYAEDQPFPKLVLTGHVLDRSFQAGAFLGSTAGLIRIGLLAYQPTSSNKFYTRFIIPPGSTPATLLMRSTGTGAVIGLGAMAAMLPYYLVKWEPIEWQDRSWRLLENQGQVEVDTWGFVGAVLGVTGLVVMARRNGRMFQLTGHEEVSSLVLLRALGWRNAFASAGMGSLSGVLGYLGWRYGVMGGKR</sequence>
<dbReference type="EMBL" id="ML733459">
    <property type="protein sequence ID" value="KAB8217762.1"/>
    <property type="molecule type" value="Genomic_DNA"/>
</dbReference>
<reference evidence="2 3" key="1">
    <citation type="submission" date="2019-04" db="EMBL/GenBank/DDBJ databases">
        <title>Fungal friends and foes A comparative genomics study of 23 Aspergillus species from section Flavi.</title>
        <authorList>
            <consortium name="DOE Joint Genome Institute"/>
            <person name="Kjaerbolling I."/>
            <person name="Vesth T.C."/>
            <person name="Frisvad J.C."/>
            <person name="Nybo J.L."/>
            <person name="Theobald S."/>
            <person name="Kildgaard S."/>
            <person name="Petersen T.I."/>
            <person name="Kuo A."/>
            <person name="Sato A."/>
            <person name="Lyhne E.K."/>
            <person name="Kogle M.E."/>
            <person name="Wiebenga A."/>
            <person name="Kun R.S."/>
            <person name="Lubbers R.J."/>
            <person name="Makela M.R."/>
            <person name="Barry K."/>
            <person name="Chovatia M."/>
            <person name="Clum A."/>
            <person name="Daum C."/>
            <person name="Haridas S."/>
            <person name="He G."/>
            <person name="LaButti K."/>
            <person name="Lipzen A."/>
            <person name="Mondo S."/>
            <person name="Pangilinan J."/>
            <person name="Riley R."/>
            <person name="Salamov A."/>
            <person name="Simmons B.A."/>
            <person name="Magnuson J.K."/>
            <person name="Henrissat B."/>
            <person name="Mortensen U.H."/>
            <person name="Larsen T.O."/>
            <person name="De vries R.P."/>
            <person name="Grigoriev I.V."/>
            <person name="Machida M."/>
            <person name="Baker S.E."/>
            <person name="Andersen M.R."/>
        </authorList>
    </citation>
    <scope>NUCLEOTIDE SEQUENCE [LARGE SCALE GENOMIC DNA]</scope>
    <source>
        <strain evidence="2 3">CBS 126849</strain>
    </source>
</reference>
<dbReference type="AlphaFoldDB" id="A0A5N6EJI0"/>
<dbReference type="Pfam" id="PF08560">
    <property type="entry name" value="DUF1757"/>
    <property type="match status" value="1"/>
</dbReference>
<feature type="transmembrane region" description="Helical" evidence="1">
    <location>
        <begin position="72"/>
        <end position="98"/>
    </location>
</feature>
<keyword evidence="3" id="KW-1185">Reference proteome</keyword>
<accession>A0A5N6EJI0</accession>
<feature type="transmembrane region" description="Helical" evidence="1">
    <location>
        <begin position="170"/>
        <end position="188"/>
    </location>
</feature>
<organism evidence="2 3">
    <name type="scientific">Aspergillus novoparasiticus</name>
    <dbReference type="NCBI Taxonomy" id="986946"/>
    <lineage>
        <taxon>Eukaryota</taxon>
        <taxon>Fungi</taxon>
        <taxon>Dikarya</taxon>
        <taxon>Ascomycota</taxon>
        <taxon>Pezizomycotina</taxon>
        <taxon>Eurotiomycetes</taxon>
        <taxon>Eurotiomycetidae</taxon>
        <taxon>Eurotiales</taxon>
        <taxon>Aspergillaceae</taxon>
        <taxon>Aspergillus</taxon>
        <taxon>Aspergillus subgen. Circumdati</taxon>
    </lineage>
</organism>
<proteinExistence type="predicted"/>
<keyword evidence="1" id="KW-0472">Membrane</keyword>
<feature type="transmembrane region" description="Helical" evidence="1">
    <location>
        <begin position="124"/>
        <end position="141"/>
    </location>
</feature>
<feature type="transmembrane region" description="Helical" evidence="1">
    <location>
        <begin position="31"/>
        <end position="51"/>
    </location>
</feature>
<dbReference type="PANTHER" id="PTHR38636:SF1">
    <property type="entry name" value="CHLORIDE CHANNEL PROTEIN CLC-D"/>
    <property type="match status" value="1"/>
</dbReference>
<dbReference type="Proteomes" id="UP000326799">
    <property type="component" value="Unassembled WGS sequence"/>
</dbReference>
<evidence type="ECO:0000313" key="2">
    <source>
        <dbReference type="EMBL" id="KAB8217762.1"/>
    </source>
</evidence>
<keyword evidence="1" id="KW-0812">Transmembrane</keyword>
<dbReference type="PANTHER" id="PTHR38636">
    <property type="entry name" value="PROTEIN CBG20488"/>
    <property type="match status" value="1"/>
</dbReference>
<evidence type="ECO:0000256" key="1">
    <source>
        <dbReference type="SAM" id="Phobius"/>
    </source>
</evidence>
<evidence type="ECO:0000313" key="3">
    <source>
        <dbReference type="Proteomes" id="UP000326799"/>
    </source>
</evidence>
<protein>
    <submittedName>
        <fullName evidence="2">Uncharacterized protein</fullName>
    </submittedName>
</protein>
<keyword evidence="1" id="KW-1133">Transmembrane helix</keyword>
<gene>
    <name evidence="2" type="ORF">BDV33DRAFT_232597</name>
</gene>